<dbReference type="SMART" id="SM00419">
    <property type="entry name" value="HTH_CRP"/>
    <property type="match status" value="1"/>
</dbReference>
<dbReference type="Pfam" id="PF12802">
    <property type="entry name" value="MarR_2"/>
    <property type="match status" value="1"/>
</dbReference>
<dbReference type="GO" id="GO:0006950">
    <property type="term" value="P:response to stress"/>
    <property type="evidence" value="ECO:0007669"/>
    <property type="project" value="TreeGrafter"/>
</dbReference>
<evidence type="ECO:0000313" key="5">
    <source>
        <dbReference type="EMBL" id="ACV07284.1"/>
    </source>
</evidence>
<keyword evidence="6" id="KW-1185">Reference proteome</keyword>
<dbReference type="Gene3D" id="1.10.10.10">
    <property type="entry name" value="Winged helix-like DNA-binding domain superfamily/Winged helix DNA-binding domain"/>
    <property type="match status" value="1"/>
</dbReference>
<dbReference type="HOGENOM" id="CLU_149291_0_0_11"/>
<evidence type="ECO:0000259" key="4">
    <source>
        <dbReference type="PROSITE" id="PS50995"/>
    </source>
</evidence>
<dbReference type="PROSITE" id="PS50995">
    <property type="entry name" value="HTH_MARR_2"/>
    <property type="match status" value="1"/>
</dbReference>
<dbReference type="Proteomes" id="UP000006666">
    <property type="component" value="Chromosome"/>
</dbReference>
<dbReference type="EMBL" id="CP001686">
    <property type="protein sequence ID" value="ACV07284.1"/>
    <property type="molecule type" value="Genomic_DNA"/>
</dbReference>
<dbReference type="SMART" id="SM00347">
    <property type="entry name" value="HTH_MARR"/>
    <property type="match status" value="1"/>
</dbReference>
<evidence type="ECO:0000256" key="1">
    <source>
        <dbReference type="ARBA" id="ARBA00023015"/>
    </source>
</evidence>
<sequence>MNLGPAFDLHLLVQAMDGAADRILSRELGLGYRRFLALVVTDSAGPLTQRALAEELGTTEASVSRMVRSLEDAGLVTVTPSGTGRARHVTLTDAGRDLRTRADALLEGSFEQAVAGSGVDLAEYQRQTRLLRDALGGT</sequence>
<dbReference type="STRING" id="478801.Ksed_23090"/>
<dbReference type="RefSeq" id="WP_015780215.1">
    <property type="nucleotide sequence ID" value="NC_013169.1"/>
</dbReference>
<feature type="domain" description="HTH marR-type" evidence="4">
    <location>
        <begin position="1"/>
        <end position="136"/>
    </location>
</feature>
<name>C7NM35_KYTSD</name>
<organism evidence="5 6">
    <name type="scientific">Kytococcus sedentarius (strain ATCC 14392 / DSM 20547 / JCM 11482 / CCUG 33030 / NBRC 15357 / NCTC 11040 / CCM 314 / 541)</name>
    <name type="common">Micrococcus sedentarius</name>
    <dbReference type="NCBI Taxonomy" id="478801"/>
    <lineage>
        <taxon>Bacteria</taxon>
        <taxon>Bacillati</taxon>
        <taxon>Actinomycetota</taxon>
        <taxon>Actinomycetes</taxon>
        <taxon>Micrococcales</taxon>
        <taxon>Kytococcaceae</taxon>
        <taxon>Kytococcus</taxon>
    </lineage>
</organism>
<evidence type="ECO:0000256" key="3">
    <source>
        <dbReference type="ARBA" id="ARBA00023163"/>
    </source>
</evidence>
<evidence type="ECO:0000256" key="2">
    <source>
        <dbReference type="ARBA" id="ARBA00023125"/>
    </source>
</evidence>
<dbReference type="PANTHER" id="PTHR33164">
    <property type="entry name" value="TRANSCRIPTIONAL REGULATOR, MARR FAMILY"/>
    <property type="match status" value="1"/>
</dbReference>
<dbReference type="KEGG" id="kse:Ksed_23090"/>
<keyword evidence="3" id="KW-0804">Transcription</keyword>
<dbReference type="SUPFAM" id="SSF46785">
    <property type="entry name" value="Winged helix' DNA-binding domain"/>
    <property type="match status" value="1"/>
</dbReference>
<dbReference type="InterPro" id="IPR036390">
    <property type="entry name" value="WH_DNA-bd_sf"/>
</dbReference>
<protein>
    <submittedName>
        <fullName evidence="5">Transcriptional regulator</fullName>
    </submittedName>
</protein>
<dbReference type="GO" id="GO:0003700">
    <property type="term" value="F:DNA-binding transcription factor activity"/>
    <property type="evidence" value="ECO:0007669"/>
    <property type="project" value="InterPro"/>
</dbReference>
<dbReference type="InterPro" id="IPR012318">
    <property type="entry name" value="HTH_CRP"/>
</dbReference>
<gene>
    <name evidence="5" type="ordered locus">Ksed_23090</name>
</gene>
<dbReference type="InterPro" id="IPR000835">
    <property type="entry name" value="HTH_MarR-typ"/>
</dbReference>
<dbReference type="AlphaFoldDB" id="C7NM35"/>
<proteinExistence type="predicted"/>
<dbReference type="InterPro" id="IPR039422">
    <property type="entry name" value="MarR/SlyA-like"/>
</dbReference>
<accession>C7NM35</accession>
<keyword evidence="2" id="KW-0238">DNA-binding</keyword>
<dbReference type="eggNOG" id="COG1846">
    <property type="taxonomic scope" value="Bacteria"/>
</dbReference>
<reference evidence="5 6" key="1">
    <citation type="journal article" date="2009" name="Stand. Genomic Sci.">
        <title>Complete genome sequence of Kytococcus sedentarius type strain (541).</title>
        <authorList>
            <person name="Sims D."/>
            <person name="Brettin T."/>
            <person name="Detter J.C."/>
            <person name="Han C."/>
            <person name="Lapidus A."/>
            <person name="Copeland A."/>
            <person name="Glavina Del Rio T."/>
            <person name="Nolan M."/>
            <person name="Chen F."/>
            <person name="Lucas S."/>
            <person name="Tice H."/>
            <person name="Cheng J.F."/>
            <person name="Bruce D."/>
            <person name="Goodwin L."/>
            <person name="Pitluck S."/>
            <person name="Ovchinnikova G."/>
            <person name="Pati A."/>
            <person name="Ivanova N."/>
            <person name="Mavrommatis K."/>
            <person name="Chen A."/>
            <person name="Palaniappan K."/>
            <person name="D'haeseleer P."/>
            <person name="Chain P."/>
            <person name="Bristow J."/>
            <person name="Eisen J.A."/>
            <person name="Markowitz V."/>
            <person name="Hugenholtz P."/>
            <person name="Schneider S."/>
            <person name="Goker M."/>
            <person name="Pukall R."/>
            <person name="Kyrpides N.C."/>
            <person name="Klenk H.P."/>
        </authorList>
    </citation>
    <scope>NUCLEOTIDE SEQUENCE [LARGE SCALE GENOMIC DNA]</scope>
    <source>
        <strain evidence="6">ATCC 14392 / DSM 20547 / JCM 11482 / CCUG 33030 / NBRC 15357 / NCTC 11040 / CCM 314 / 541</strain>
    </source>
</reference>
<dbReference type="GO" id="GO:0003677">
    <property type="term" value="F:DNA binding"/>
    <property type="evidence" value="ECO:0007669"/>
    <property type="project" value="UniProtKB-KW"/>
</dbReference>
<evidence type="ECO:0000313" key="6">
    <source>
        <dbReference type="Proteomes" id="UP000006666"/>
    </source>
</evidence>
<dbReference type="InterPro" id="IPR036388">
    <property type="entry name" value="WH-like_DNA-bd_sf"/>
</dbReference>
<keyword evidence="1" id="KW-0805">Transcription regulation</keyword>
<dbReference type="PANTHER" id="PTHR33164:SF64">
    <property type="entry name" value="TRANSCRIPTIONAL REGULATOR SLYA"/>
    <property type="match status" value="1"/>
</dbReference>